<dbReference type="EMBL" id="CM044704">
    <property type="protein sequence ID" value="KAI5666928.1"/>
    <property type="molecule type" value="Genomic_DNA"/>
</dbReference>
<reference evidence="2" key="1">
    <citation type="journal article" date="2023" name="Nat. Plants">
        <title>Single-cell RNA sequencing provides a high-resolution roadmap for understanding the multicellular compartmentation of specialized metabolism.</title>
        <authorList>
            <person name="Sun S."/>
            <person name="Shen X."/>
            <person name="Li Y."/>
            <person name="Li Y."/>
            <person name="Wang S."/>
            <person name="Li R."/>
            <person name="Zhang H."/>
            <person name="Shen G."/>
            <person name="Guo B."/>
            <person name="Wei J."/>
            <person name="Xu J."/>
            <person name="St-Pierre B."/>
            <person name="Chen S."/>
            <person name="Sun C."/>
        </authorList>
    </citation>
    <scope>NUCLEOTIDE SEQUENCE [LARGE SCALE GENOMIC DNA]</scope>
</reference>
<keyword evidence="2" id="KW-1185">Reference proteome</keyword>
<gene>
    <name evidence="1" type="ORF">M9H77_16781</name>
</gene>
<dbReference type="Proteomes" id="UP001060085">
    <property type="component" value="Linkage Group LG04"/>
</dbReference>
<name>A0ACC0B2S0_CATRO</name>
<evidence type="ECO:0000313" key="2">
    <source>
        <dbReference type="Proteomes" id="UP001060085"/>
    </source>
</evidence>
<comment type="caution">
    <text evidence="1">The sequence shown here is derived from an EMBL/GenBank/DDBJ whole genome shotgun (WGS) entry which is preliminary data.</text>
</comment>
<evidence type="ECO:0000313" key="1">
    <source>
        <dbReference type="EMBL" id="KAI5666928.1"/>
    </source>
</evidence>
<proteinExistence type="predicted"/>
<protein>
    <submittedName>
        <fullName evidence="1">Uncharacterized protein</fullName>
    </submittedName>
</protein>
<organism evidence="1 2">
    <name type="scientific">Catharanthus roseus</name>
    <name type="common">Madagascar periwinkle</name>
    <name type="synonym">Vinca rosea</name>
    <dbReference type="NCBI Taxonomy" id="4058"/>
    <lineage>
        <taxon>Eukaryota</taxon>
        <taxon>Viridiplantae</taxon>
        <taxon>Streptophyta</taxon>
        <taxon>Embryophyta</taxon>
        <taxon>Tracheophyta</taxon>
        <taxon>Spermatophyta</taxon>
        <taxon>Magnoliopsida</taxon>
        <taxon>eudicotyledons</taxon>
        <taxon>Gunneridae</taxon>
        <taxon>Pentapetalae</taxon>
        <taxon>asterids</taxon>
        <taxon>lamiids</taxon>
        <taxon>Gentianales</taxon>
        <taxon>Apocynaceae</taxon>
        <taxon>Rauvolfioideae</taxon>
        <taxon>Vinceae</taxon>
        <taxon>Catharanthinae</taxon>
        <taxon>Catharanthus</taxon>
    </lineage>
</organism>
<accession>A0ACC0B2S0</accession>
<sequence length="188" mass="20194">MKIKKRSRKSNDEKEEEDFPSEYNFKTSKRECLIEMVHGSKKKRAHPDSYVPPPTVSTPPVTSISLAATSTPPTAASTPPVTSTLAAAASTLLVTFASFLQLPYSRLSPIPISSSSASAIRASSRPTPSSSAPLPRLGFVDACPPITPHSKSFSKQSACAKIISETIKQQLVEAHPSFERVPDSINNT</sequence>